<dbReference type="Pfam" id="PF03374">
    <property type="entry name" value="ANT"/>
    <property type="match status" value="1"/>
</dbReference>
<accession>A0AB37GM73</accession>
<dbReference type="PANTHER" id="PTHR36180:SF2">
    <property type="entry name" value="BRO FAMILY PROTEIN"/>
    <property type="match status" value="1"/>
</dbReference>
<dbReference type="EMBL" id="CP065645">
    <property type="protein sequence ID" value="QPR70556.1"/>
    <property type="molecule type" value="Genomic_DNA"/>
</dbReference>
<geneLocation type="plasmid" evidence="3 4">
    <name>unnamed2</name>
</geneLocation>
<evidence type="ECO:0000313" key="4">
    <source>
        <dbReference type="Proteomes" id="UP000595038"/>
    </source>
</evidence>
<reference evidence="3 4" key="1">
    <citation type="submission" date="2020-12" db="EMBL/GenBank/DDBJ databases">
        <title>FDA dAtabase for Regulatory Grade micrObial Sequences (FDA-ARGOS): Supporting development and validation of Infectious Disease Dx tests.</title>
        <authorList>
            <person name="Nelson B."/>
            <person name="Plummer A."/>
            <person name="Tallon L."/>
            <person name="Sadzewicz L."/>
            <person name="Zhao X."/>
            <person name="Boylan J."/>
            <person name="Ott S."/>
            <person name="Bowen H."/>
            <person name="Vavikolanu K."/>
            <person name="Mehta A."/>
            <person name="Aluvathingal J."/>
            <person name="Nadendla S."/>
            <person name="Myers T."/>
            <person name="Yan Y."/>
            <person name="Sichtig H."/>
        </authorList>
    </citation>
    <scope>NUCLEOTIDE SEQUENCE [LARGE SCALE GENOMIC DNA]</scope>
    <source>
        <strain evidence="3 4">FDAARGOS_923</strain>
        <plasmid evidence="3 4">unnamed2</plasmid>
    </source>
</reference>
<dbReference type="Proteomes" id="UP000595038">
    <property type="component" value="Plasmid unnamed2"/>
</dbReference>
<dbReference type="InterPro" id="IPR003497">
    <property type="entry name" value="BRO_N_domain"/>
</dbReference>
<dbReference type="SMART" id="SM01040">
    <property type="entry name" value="Bro-N"/>
    <property type="match status" value="1"/>
</dbReference>
<dbReference type="RefSeq" id="WP_197941895.1">
    <property type="nucleotide sequence ID" value="NZ_CP065645.1"/>
</dbReference>
<sequence>MFIFLPGNAKNHWSSFYIKRKNKKNNKRGNEKMNELQKVFNYEGREVRTVVKDGEPWFVAKDVCNVLEIGNSRQALARLDDDESMSFQMTHPQSPSKTIMMQAVNEAGLYTLILGSRKPEAKQFKRWVTHEVIPLIRRNGVYMTPDTLEQVLTNPDTLIQLATNLKAEQQKRKEAEKQKMIAEKQLEKAQPHIEFSKAFRGAETAVEIGVLAKVLASNGVDIGRNRLFEWLREKGYMHYIYVDGVRYNVPTQKAIENGWIIQTQRIITRSSRDMITLKAMVTPKGQQYIFNKLMGQNRKQDNRRG</sequence>
<dbReference type="Pfam" id="PF02498">
    <property type="entry name" value="Bro-N"/>
    <property type="match status" value="1"/>
</dbReference>
<organism evidence="3 4">
    <name type="scientific">Bacillus licheniformis</name>
    <dbReference type="NCBI Taxonomy" id="1402"/>
    <lineage>
        <taxon>Bacteria</taxon>
        <taxon>Bacillati</taxon>
        <taxon>Bacillota</taxon>
        <taxon>Bacilli</taxon>
        <taxon>Bacillales</taxon>
        <taxon>Bacillaceae</taxon>
        <taxon>Bacillus</taxon>
    </lineage>
</organism>
<feature type="coiled-coil region" evidence="1">
    <location>
        <begin position="158"/>
        <end position="187"/>
    </location>
</feature>
<dbReference type="PANTHER" id="PTHR36180">
    <property type="entry name" value="DNA-BINDING PROTEIN-RELATED-RELATED"/>
    <property type="match status" value="1"/>
</dbReference>
<proteinExistence type="predicted"/>
<evidence type="ECO:0000259" key="2">
    <source>
        <dbReference type="PROSITE" id="PS51750"/>
    </source>
</evidence>
<dbReference type="InterPro" id="IPR005039">
    <property type="entry name" value="Ant_C"/>
</dbReference>
<evidence type="ECO:0000313" key="3">
    <source>
        <dbReference type="EMBL" id="QPR70556.1"/>
    </source>
</evidence>
<dbReference type="PROSITE" id="PS51750">
    <property type="entry name" value="BRO_N"/>
    <property type="match status" value="1"/>
</dbReference>
<dbReference type="AlphaFoldDB" id="A0AB37GM73"/>
<evidence type="ECO:0000256" key="1">
    <source>
        <dbReference type="SAM" id="Coils"/>
    </source>
</evidence>
<protein>
    <submittedName>
        <fullName evidence="3">Phage antirepressor KilAC domain-containing protein</fullName>
    </submittedName>
</protein>
<gene>
    <name evidence="3" type="ORF">I6G80_00340</name>
</gene>
<feature type="domain" description="Bro-N" evidence="2">
    <location>
        <begin position="33"/>
        <end position="140"/>
    </location>
</feature>
<keyword evidence="1" id="KW-0175">Coiled coil</keyword>
<keyword evidence="3" id="KW-0614">Plasmid</keyword>
<dbReference type="GO" id="GO:0003677">
    <property type="term" value="F:DNA binding"/>
    <property type="evidence" value="ECO:0007669"/>
    <property type="project" value="InterPro"/>
</dbReference>
<name>A0AB37GM73_BACLI</name>